<evidence type="ECO:0000259" key="16">
    <source>
        <dbReference type="PROSITE" id="PS50888"/>
    </source>
</evidence>
<dbReference type="SMART" id="SM00279">
    <property type="entry name" value="HhH2"/>
    <property type="match status" value="1"/>
</dbReference>
<dbReference type="InterPro" id="IPR029060">
    <property type="entry name" value="PIN-like_dom_sf"/>
</dbReference>
<dbReference type="SMART" id="SM00485">
    <property type="entry name" value="XPGN"/>
    <property type="match status" value="1"/>
</dbReference>
<evidence type="ECO:0000256" key="5">
    <source>
        <dbReference type="ARBA" id="ARBA00022723"/>
    </source>
</evidence>
<accession>A0A553QBA5</accession>
<feature type="region of interest" description="Disordered" evidence="15">
    <location>
        <begin position="463"/>
        <end position="488"/>
    </location>
</feature>
<proteinExistence type="inferred from homology"/>
<dbReference type="InterPro" id="IPR036279">
    <property type="entry name" value="5-3_exonuclease_C_sf"/>
</dbReference>
<evidence type="ECO:0000256" key="7">
    <source>
        <dbReference type="ARBA" id="ARBA00022763"/>
    </source>
</evidence>
<dbReference type="SUPFAM" id="SSF47459">
    <property type="entry name" value="HLH, helix-loop-helix DNA-binding domain"/>
    <property type="match status" value="1"/>
</dbReference>
<evidence type="ECO:0000256" key="4">
    <source>
        <dbReference type="ARBA" id="ARBA00022722"/>
    </source>
</evidence>
<dbReference type="SMART" id="SM00353">
    <property type="entry name" value="HLH"/>
    <property type="match status" value="1"/>
</dbReference>
<dbReference type="CDD" id="cd09869">
    <property type="entry name" value="PIN_GEN1"/>
    <property type="match status" value="1"/>
</dbReference>
<keyword evidence="18" id="KW-1185">Reference proteome</keyword>
<keyword evidence="11" id="KW-0539">Nucleus</keyword>
<evidence type="ECO:0000256" key="3">
    <source>
        <dbReference type="ARBA" id="ARBA00022553"/>
    </source>
</evidence>
<dbReference type="InterPro" id="IPR008918">
    <property type="entry name" value="HhH2"/>
</dbReference>
<evidence type="ECO:0000313" key="18">
    <source>
        <dbReference type="Proteomes" id="UP000316079"/>
    </source>
</evidence>
<evidence type="ECO:0000256" key="9">
    <source>
        <dbReference type="ARBA" id="ARBA00022842"/>
    </source>
</evidence>
<keyword evidence="9" id="KW-0460">Magnesium</keyword>
<dbReference type="FunFam" id="1.10.150.20:FF:000030">
    <property type="entry name" value="Flap endonuclease GEN-like 1"/>
    <property type="match status" value="1"/>
</dbReference>
<dbReference type="InterPro" id="IPR006085">
    <property type="entry name" value="XPG_DNA_repair_N"/>
</dbReference>
<dbReference type="EMBL" id="SRMA01026153">
    <property type="protein sequence ID" value="TRY87197.1"/>
    <property type="molecule type" value="Genomic_DNA"/>
</dbReference>
<dbReference type="PANTHER" id="PTHR11081:SF70">
    <property type="entry name" value="FLAP ENDONUCLEASE GEN HOMOLOG 1"/>
    <property type="match status" value="1"/>
</dbReference>
<keyword evidence="6" id="KW-0255">Endonuclease</keyword>
<evidence type="ECO:0000256" key="11">
    <source>
        <dbReference type="ARBA" id="ARBA00023242"/>
    </source>
</evidence>
<evidence type="ECO:0000256" key="12">
    <source>
        <dbReference type="ARBA" id="ARBA00038112"/>
    </source>
</evidence>
<dbReference type="Pfam" id="PF00752">
    <property type="entry name" value="XPG_N"/>
    <property type="match status" value="1"/>
</dbReference>
<keyword evidence="4" id="KW-0540">Nuclease</keyword>
<dbReference type="Pfam" id="PF00010">
    <property type="entry name" value="HLH"/>
    <property type="match status" value="1"/>
</dbReference>
<comment type="similarity">
    <text evidence="12">Belongs to the XPG/RAD2 endonuclease family. GEN subfamily.</text>
</comment>
<evidence type="ECO:0000313" key="17">
    <source>
        <dbReference type="EMBL" id="TRY87197.1"/>
    </source>
</evidence>
<dbReference type="PANTHER" id="PTHR11081">
    <property type="entry name" value="FLAP ENDONUCLEASE FAMILY MEMBER"/>
    <property type="match status" value="1"/>
</dbReference>
<dbReference type="Gene3D" id="1.10.150.20">
    <property type="entry name" value="5' to 3' exonuclease, C-terminal subdomain"/>
    <property type="match status" value="1"/>
</dbReference>
<dbReference type="FunFam" id="3.40.50.1010:FF:000024">
    <property type="entry name" value="flap endonuclease GEN homolog 1"/>
    <property type="match status" value="1"/>
</dbReference>
<dbReference type="GO" id="GO:0006281">
    <property type="term" value="P:DNA repair"/>
    <property type="evidence" value="ECO:0007669"/>
    <property type="project" value="UniProtKB-KW"/>
</dbReference>
<dbReference type="GO" id="GO:0017108">
    <property type="term" value="F:5'-flap endonuclease activity"/>
    <property type="evidence" value="ECO:0007669"/>
    <property type="project" value="TreeGrafter"/>
</dbReference>
<reference evidence="17 18" key="1">
    <citation type="journal article" date="2019" name="Sci. Data">
        <title>Hybrid genome assembly and annotation of Danionella translucida.</title>
        <authorList>
            <person name="Kadobianskyi M."/>
            <person name="Schulze L."/>
            <person name="Schuelke M."/>
            <person name="Judkewitz B."/>
        </authorList>
    </citation>
    <scope>NUCLEOTIDE SEQUENCE [LARGE SCALE GENOMIC DNA]</scope>
    <source>
        <strain evidence="17 18">Bolton</strain>
    </source>
</reference>
<evidence type="ECO:0000256" key="13">
    <source>
        <dbReference type="ARBA" id="ARBA00063132"/>
    </source>
</evidence>
<feature type="compositionally biased region" description="Basic and acidic residues" evidence="15">
    <location>
        <begin position="478"/>
        <end position="488"/>
    </location>
</feature>
<evidence type="ECO:0000256" key="8">
    <source>
        <dbReference type="ARBA" id="ARBA00022801"/>
    </source>
</evidence>
<comment type="subcellular location">
    <subcellularLocation>
        <location evidence="2">Nucleus</location>
    </subcellularLocation>
</comment>
<evidence type="ECO:0000256" key="2">
    <source>
        <dbReference type="ARBA" id="ARBA00004123"/>
    </source>
</evidence>
<organism evidence="17 18">
    <name type="scientific">Danionella cerebrum</name>
    <dbReference type="NCBI Taxonomy" id="2873325"/>
    <lineage>
        <taxon>Eukaryota</taxon>
        <taxon>Metazoa</taxon>
        <taxon>Chordata</taxon>
        <taxon>Craniata</taxon>
        <taxon>Vertebrata</taxon>
        <taxon>Euteleostomi</taxon>
        <taxon>Actinopterygii</taxon>
        <taxon>Neopterygii</taxon>
        <taxon>Teleostei</taxon>
        <taxon>Ostariophysi</taxon>
        <taxon>Cypriniformes</taxon>
        <taxon>Danionidae</taxon>
        <taxon>Danioninae</taxon>
        <taxon>Danionella</taxon>
    </lineage>
</organism>
<dbReference type="Proteomes" id="UP000316079">
    <property type="component" value="Unassembled WGS sequence"/>
</dbReference>
<dbReference type="GO" id="GO:0046983">
    <property type="term" value="F:protein dimerization activity"/>
    <property type="evidence" value="ECO:0007669"/>
    <property type="project" value="InterPro"/>
</dbReference>
<sequence length="1079" mass="119789">MGVHELWSILEPVRQSVPLYSLSGKTLAVDLSLWVCEAQHVQGMMGRVTKPHLRNLFFRVSSLTLMGVKLVFVIEGDAPKIKTETISKRIEVRYGSNKAKSAPKTAKNPSRGRFKAVLRECAELLDCLGVPWVTAAGEAEAMCAFMDSQGTVDGCITNDGDAFLYGARTVYRNFNINSKDPQVDSYQMSRVQDELALSRDTLVGLALLLGCDYIPKGVAGVGKEQALKLIHSLRGTTLLQKFREWSSVPAESPDGLLKKVSHCLVCRHPGSAKAHERRGCVFCASEHFCSPQDYDYQCPCEWHRTFDSHQASALEANIRRKTLASEQFPFTDIISEFLVTKDKPVQPFRRRKPNMRLMQAFALEKMDWPKHYSSEKLLPLLTYCELMNHIHKRESQPIICPIRIYKPRVRNSVSCFEVIWRKPEDYVCADGSEGLMEVRTVEEEALFSSAFPQILQDFHRERREAQENKTKKRKPKAKREQPPEDSHDAVLDLLARMSLKNDIDPEPQSSSKNSSSEFAVIGQCSTSSKNSVSAVIGQCSTSSKSSVTAVIGQCSTSSKNSVTAVIDQCSTSSKNSVSAVIGQCSTSSKSSVTAVIDQCSTSSKSSVSAVIDQCSTSSKSSVSGVIDQCSTSSESSVSASSPSVSALIGQLNLSSIDWDSSSFTSSPLQNCHKPEQEISDCSLKERIIKKNSLFNLKADHDDEKMQPDASKTINTANLGAKTTLHQFKPAKTSNNSLIDQIRPRQQGSDSHSEADVCYTLPSVSTNANPESSFEKSQIKATKTSINKLKQRLKEQTVTKTSLTLLKPECEDPKMEPGVSQTSLISNTAMETTINQLRPAENLLLEQLNLPDQTKDPHKHCVSAASVAANANPQNKNQNAHKRVTKTSTNQLRPAAKSISVCRRGCWSEESDSENKPGVNKSRNKVKVRSKPAQIQSSFQIRAQEGSGEQLKMLPVHPVKVESDESDATVDSPRPLAERLQMRFRNMKGDLLFVIFTPCALHNQLIHLLRRPKVKMSMRRRMKASEREKLRMRSLAEALHQLRDYLPAGYSKQGQPLTKIQTLKSTIQYIKELASLLEHE</sequence>
<dbReference type="PRINTS" id="PR00853">
    <property type="entry name" value="XPGRADSUPER"/>
</dbReference>
<dbReference type="InterPro" id="IPR041012">
    <property type="entry name" value="GEN_chromo"/>
</dbReference>
<dbReference type="GO" id="GO:0008821">
    <property type="term" value="F:crossover junction DNA endonuclease activity"/>
    <property type="evidence" value="ECO:0007669"/>
    <property type="project" value="UniProtKB-ARBA"/>
</dbReference>
<gene>
    <name evidence="17" type="ORF">DNTS_031726</name>
</gene>
<dbReference type="InterPro" id="IPR011598">
    <property type="entry name" value="bHLH_dom"/>
</dbReference>
<evidence type="ECO:0000256" key="10">
    <source>
        <dbReference type="ARBA" id="ARBA00023204"/>
    </source>
</evidence>
<comment type="caution">
    <text evidence="17">The sequence shown here is derived from an EMBL/GenBank/DDBJ whole genome shotgun (WGS) entry which is preliminary data.</text>
</comment>
<name>A0A553QBA5_9TELE</name>
<dbReference type="SMART" id="SM00484">
    <property type="entry name" value="XPGI"/>
    <property type="match status" value="1"/>
</dbReference>
<evidence type="ECO:0000256" key="15">
    <source>
        <dbReference type="SAM" id="MobiDB-lite"/>
    </source>
</evidence>
<evidence type="ECO:0000256" key="6">
    <source>
        <dbReference type="ARBA" id="ARBA00022759"/>
    </source>
</evidence>
<dbReference type="SUPFAM" id="SSF47807">
    <property type="entry name" value="5' to 3' exonuclease, C-terminal subdomain"/>
    <property type="match status" value="1"/>
</dbReference>
<dbReference type="PROSITE" id="PS50888">
    <property type="entry name" value="BHLH"/>
    <property type="match status" value="1"/>
</dbReference>
<dbReference type="Pfam" id="PF18704">
    <property type="entry name" value="Chromo_2"/>
    <property type="match status" value="1"/>
</dbReference>
<feature type="domain" description="BHLH" evidence="16">
    <location>
        <begin position="1018"/>
        <end position="1072"/>
    </location>
</feature>
<keyword evidence="5" id="KW-0479">Metal-binding</keyword>
<dbReference type="GO" id="GO:0000400">
    <property type="term" value="F:four-way junction DNA binding"/>
    <property type="evidence" value="ECO:0007669"/>
    <property type="project" value="TreeGrafter"/>
</dbReference>
<dbReference type="SUPFAM" id="SSF88723">
    <property type="entry name" value="PIN domain-like"/>
    <property type="match status" value="1"/>
</dbReference>
<dbReference type="STRING" id="623744.A0A553QBA5"/>
<evidence type="ECO:0000256" key="1">
    <source>
        <dbReference type="ARBA" id="ARBA00001946"/>
    </source>
</evidence>
<dbReference type="GO" id="GO:0005634">
    <property type="term" value="C:nucleus"/>
    <property type="evidence" value="ECO:0007669"/>
    <property type="project" value="UniProtKB-SubCell"/>
</dbReference>
<evidence type="ECO:0000256" key="14">
    <source>
        <dbReference type="ARBA" id="ARBA00070188"/>
    </source>
</evidence>
<keyword evidence="3" id="KW-0597">Phosphoprotein</keyword>
<dbReference type="InterPro" id="IPR006086">
    <property type="entry name" value="XPG-I_dom"/>
</dbReference>
<comment type="subunit">
    <text evidence="13">Largely monomeric, dimerizes on the Holliday junction and the first nick occurs upon dimerization at the junction.</text>
</comment>
<feature type="region of interest" description="Disordered" evidence="15">
    <location>
        <begin position="906"/>
        <end position="934"/>
    </location>
</feature>
<dbReference type="Pfam" id="PF00867">
    <property type="entry name" value="XPG_I"/>
    <property type="match status" value="1"/>
</dbReference>
<dbReference type="InterPro" id="IPR036638">
    <property type="entry name" value="HLH_DNA-bd_sf"/>
</dbReference>
<comment type="cofactor">
    <cofactor evidence="1">
        <name>Mg(2+)</name>
        <dbReference type="ChEBI" id="CHEBI:18420"/>
    </cofactor>
</comment>
<dbReference type="Gene3D" id="4.10.280.10">
    <property type="entry name" value="Helix-loop-helix DNA-binding domain"/>
    <property type="match status" value="1"/>
</dbReference>
<dbReference type="AlphaFoldDB" id="A0A553QBA5"/>
<dbReference type="Gene3D" id="3.40.50.1010">
    <property type="entry name" value="5'-nuclease"/>
    <property type="match status" value="1"/>
</dbReference>
<keyword evidence="10" id="KW-0234">DNA repair</keyword>
<dbReference type="InterPro" id="IPR006084">
    <property type="entry name" value="XPG/Rad2"/>
</dbReference>
<keyword evidence="7" id="KW-0227">DNA damage</keyword>
<keyword evidence="8" id="KW-0378">Hydrolase</keyword>
<dbReference type="GO" id="GO:0046872">
    <property type="term" value="F:metal ion binding"/>
    <property type="evidence" value="ECO:0007669"/>
    <property type="project" value="UniProtKB-KW"/>
</dbReference>
<protein>
    <recommendedName>
        <fullName evidence="14">Flap endonuclease GEN homolog 1</fullName>
    </recommendedName>
</protein>
<dbReference type="OrthoDB" id="2959108at2759"/>